<protein>
    <submittedName>
        <fullName evidence="1">Uncharacterized protein</fullName>
    </submittedName>
</protein>
<sequence length="98" mass="10962">MDVRFDGVNLLPKQHEQTFIQMDSIGPKSTITGENGIGLPYSGPNPKDLGFVRESVFISRRRPYPNQLQQLGFTPSPFHLLVGSVTLRKQTGHRDIDA</sequence>
<proteinExistence type="predicted"/>
<accession>F6HIY3</accession>
<gene>
    <name evidence="1" type="ordered locus">VIT_13s0047g01170</name>
</gene>
<organism evidence="1 2">
    <name type="scientific">Vitis vinifera</name>
    <name type="common">Grape</name>
    <dbReference type="NCBI Taxonomy" id="29760"/>
    <lineage>
        <taxon>Eukaryota</taxon>
        <taxon>Viridiplantae</taxon>
        <taxon>Streptophyta</taxon>
        <taxon>Embryophyta</taxon>
        <taxon>Tracheophyta</taxon>
        <taxon>Spermatophyta</taxon>
        <taxon>Magnoliopsida</taxon>
        <taxon>eudicotyledons</taxon>
        <taxon>Gunneridae</taxon>
        <taxon>Pentapetalae</taxon>
        <taxon>rosids</taxon>
        <taxon>Vitales</taxon>
        <taxon>Vitaceae</taxon>
        <taxon>Viteae</taxon>
        <taxon>Vitis</taxon>
    </lineage>
</organism>
<evidence type="ECO:0000313" key="1">
    <source>
        <dbReference type="EMBL" id="CCB52149.1"/>
    </source>
</evidence>
<reference evidence="2" key="1">
    <citation type="journal article" date="2007" name="Nature">
        <title>The grapevine genome sequence suggests ancestral hexaploidization in major angiosperm phyla.</title>
        <authorList>
            <consortium name="The French-Italian Public Consortium for Grapevine Genome Characterization."/>
            <person name="Jaillon O."/>
            <person name="Aury J.-M."/>
            <person name="Noel B."/>
            <person name="Policriti A."/>
            <person name="Clepet C."/>
            <person name="Casagrande A."/>
            <person name="Choisne N."/>
            <person name="Aubourg S."/>
            <person name="Vitulo N."/>
            <person name="Jubin C."/>
            <person name="Vezzi A."/>
            <person name="Legeai F."/>
            <person name="Hugueney P."/>
            <person name="Dasilva C."/>
            <person name="Horner D."/>
            <person name="Mica E."/>
            <person name="Jublot D."/>
            <person name="Poulain J."/>
            <person name="Bruyere C."/>
            <person name="Billault A."/>
            <person name="Segurens B."/>
            <person name="Gouyvenoux M."/>
            <person name="Ugarte E."/>
            <person name="Cattonaro F."/>
            <person name="Anthouard V."/>
            <person name="Vico V."/>
            <person name="Del Fabbro C."/>
            <person name="Alaux M."/>
            <person name="Di Gaspero G."/>
            <person name="Dumas V."/>
            <person name="Felice N."/>
            <person name="Paillard S."/>
            <person name="Juman I."/>
            <person name="Moroldo M."/>
            <person name="Scalabrin S."/>
            <person name="Canaguier A."/>
            <person name="Le Clainche I."/>
            <person name="Malacrida G."/>
            <person name="Durand E."/>
            <person name="Pesole G."/>
            <person name="Laucou V."/>
            <person name="Chatelet P."/>
            <person name="Merdinoglu D."/>
            <person name="Delledonne M."/>
            <person name="Pezzotti M."/>
            <person name="Lecharny A."/>
            <person name="Scarpelli C."/>
            <person name="Artiguenave F."/>
            <person name="Pe M.E."/>
            <person name="Valle G."/>
            <person name="Morgante M."/>
            <person name="Caboche M."/>
            <person name="Adam-Blondon A.-F."/>
            <person name="Weissenbach J."/>
            <person name="Quetier F."/>
            <person name="Wincker P."/>
        </authorList>
    </citation>
    <scope>NUCLEOTIDE SEQUENCE [LARGE SCALE GENOMIC DNA]</scope>
    <source>
        <strain evidence="2">cv. Pinot noir / PN40024</strain>
    </source>
</reference>
<dbReference type="AlphaFoldDB" id="F6HIY3"/>
<keyword evidence="2" id="KW-1185">Reference proteome</keyword>
<dbReference type="InParanoid" id="F6HIY3"/>
<dbReference type="Proteomes" id="UP000009183">
    <property type="component" value="Chromosome 13"/>
</dbReference>
<dbReference type="HOGENOM" id="CLU_2337813_0_0_1"/>
<evidence type="ECO:0000313" key="2">
    <source>
        <dbReference type="Proteomes" id="UP000009183"/>
    </source>
</evidence>
<dbReference type="EMBL" id="FN595767">
    <property type="protein sequence ID" value="CCB52149.1"/>
    <property type="molecule type" value="Genomic_DNA"/>
</dbReference>
<dbReference type="PaxDb" id="29760-VIT_13s0047g01170.t01"/>
<name>F6HIY3_VITVI</name>